<accession>A0A919PSV5</accession>
<dbReference type="EMBL" id="BONQ01000120">
    <property type="protein sequence ID" value="GIG49519.1"/>
    <property type="molecule type" value="Genomic_DNA"/>
</dbReference>
<dbReference type="Proteomes" id="UP000660611">
    <property type="component" value="Unassembled WGS sequence"/>
</dbReference>
<evidence type="ECO:0000313" key="2">
    <source>
        <dbReference type="Proteomes" id="UP000660611"/>
    </source>
</evidence>
<proteinExistence type="predicted"/>
<name>A0A919PSV5_9ACTN</name>
<reference evidence="1" key="1">
    <citation type="submission" date="2021-01" db="EMBL/GenBank/DDBJ databases">
        <title>Whole genome shotgun sequence of Dactylosporangium siamense NBRC 106093.</title>
        <authorList>
            <person name="Komaki H."/>
            <person name="Tamura T."/>
        </authorList>
    </citation>
    <scope>NUCLEOTIDE SEQUENCE</scope>
    <source>
        <strain evidence="1">NBRC 106093</strain>
    </source>
</reference>
<comment type="caution">
    <text evidence="1">The sequence shown here is derived from an EMBL/GenBank/DDBJ whole genome shotgun (WGS) entry which is preliminary data.</text>
</comment>
<sequence>MTHVIAAARYGAEMSEMPDIRLYRLHRRAAVADFEGTAVPGLCAEYLRREDDGRVASVGRYEYAQTEILRAWGWTDEAHCAYSAVRAADGSWHPPVAGCPTVELTRSGDGSDEVTGLRLADGTGGWLVCEAGRISRR</sequence>
<keyword evidence="2" id="KW-1185">Reference proteome</keyword>
<organism evidence="1 2">
    <name type="scientific">Dactylosporangium siamense</name>
    <dbReference type="NCBI Taxonomy" id="685454"/>
    <lineage>
        <taxon>Bacteria</taxon>
        <taxon>Bacillati</taxon>
        <taxon>Actinomycetota</taxon>
        <taxon>Actinomycetes</taxon>
        <taxon>Micromonosporales</taxon>
        <taxon>Micromonosporaceae</taxon>
        <taxon>Dactylosporangium</taxon>
    </lineage>
</organism>
<evidence type="ECO:0000313" key="1">
    <source>
        <dbReference type="EMBL" id="GIG49519.1"/>
    </source>
</evidence>
<dbReference type="AlphaFoldDB" id="A0A919PSV5"/>
<gene>
    <name evidence="1" type="ORF">Dsi01nite_075600</name>
</gene>
<protein>
    <submittedName>
        <fullName evidence="1">Uncharacterized protein</fullName>
    </submittedName>
</protein>